<dbReference type="AlphaFoldDB" id="A0AAD1TLI5"/>
<dbReference type="SMART" id="SM00353">
    <property type="entry name" value="HLH"/>
    <property type="match status" value="1"/>
</dbReference>
<dbReference type="Proteomes" id="UP001295444">
    <property type="component" value="Unassembled WGS sequence"/>
</dbReference>
<sequence>MDFSPAQLHLKDITESPGWNSQQQWGYPDSEGYCSLSPASSTDSSSFSPPYGSYAFPKEMSTSCNTALPQTDMQSRTRNLAPKKSMKKRFMCGQRQNASEREKMRMRNLSTALQHVRRYLPPAVAPPGKNLTKIETLRLTIRYIAHLSEVLGLDEEALVRRREEAIRGSNMCPVGLSCCQGSMHAICPESRDMLPATATPSYLSYSPAPLQNHTGLGQMDRELKTAVPQAYECEAPAMTAAEPMIFSPCALKGRPAHGTTYMDTKGGFTAPSPVSPDLGFCSNFIDDITCKGGRCDHQSFKSASCRFPGLVSSLSSHGDTSVKSWGKSAVQVYLYECSVERRCVCTLTLARLACAERCHGQDSSPDSTESSILEIIGNYCIKQWR</sequence>
<feature type="domain" description="BHLH" evidence="7">
    <location>
        <begin position="93"/>
        <end position="147"/>
    </location>
</feature>
<dbReference type="Gene3D" id="4.10.280.10">
    <property type="entry name" value="Helix-loop-helix DNA-binding domain"/>
    <property type="match status" value="1"/>
</dbReference>
<dbReference type="GO" id="GO:0046983">
    <property type="term" value="F:protein dimerization activity"/>
    <property type="evidence" value="ECO:0007669"/>
    <property type="project" value="InterPro"/>
</dbReference>
<accession>A0AAD1TLI5</accession>
<dbReference type="InterPro" id="IPR011598">
    <property type="entry name" value="bHLH_dom"/>
</dbReference>
<dbReference type="GO" id="GO:0000978">
    <property type="term" value="F:RNA polymerase II cis-regulatory region sequence-specific DNA binding"/>
    <property type="evidence" value="ECO:0007669"/>
    <property type="project" value="TreeGrafter"/>
</dbReference>
<keyword evidence="1" id="KW-0217">Developmental protein</keyword>
<keyword evidence="3" id="KW-0238">DNA-binding</keyword>
<dbReference type="EMBL" id="CAKOES020000197">
    <property type="protein sequence ID" value="CAH2330058.1"/>
    <property type="molecule type" value="Genomic_DNA"/>
</dbReference>
<evidence type="ECO:0000259" key="7">
    <source>
        <dbReference type="PROSITE" id="PS50888"/>
    </source>
</evidence>
<dbReference type="PANTHER" id="PTHR20937">
    <property type="entry name" value="IP14615P"/>
    <property type="match status" value="1"/>
</dbReference>
<dbReference type="GO" id="GO:0032525">
    <property type="term" value="P:somite rostral/caudal axis specification"/>
    <property type="evidence" value="ECO:0007669"/>
    <property type="project" value="TreeGrafter"/>
</dbReference>
<keyword evidence="4" id="KW-0804">Transcription</keyword>
<evidence type="ECO:0000256" key="1">
    <source>
        <dbReference type="ARBA" id="ARBA00022473"/>
    </source>
</evidence>
<dbReference type="InterPro" id="IPR040259">
    <property type="entry name" value="Mesogenin/MesP"/>
</dbReference>
<feature type="region of interest" description="Disordered" evidence="6">
    <location>
        <begin position="68"/>
        <end position="101"/>
    </location>
</feature>
<dbReference type="InterPro" id="IPR036638">
    <property type="entry name" value="HLH_DNA-bd_sf"/>
</dbReference>
<comment type="caution">
    <text evidence="8">The sequence shown here is derived from an EMBL/GenBank/DDBJ whole genome shotgun (WGS) entry which is preliminary data.</text>
</comment>
<dbReference type="Pfam" id="PF00010">
    <property type="entry name" value="HLH"/>
    <property type="match status" value="1"/>
</dbReference>
<evidence type="ECO:0000256" key="5">
    <source>
        <dbReference type="ARBA" id="ARBA00023242"/>
    </source>
</evidence>
<feature type="compositionally biased region" description="Polar residues" evidence="6">
    <location>
        <begin position="68"/>
        <end position="78"/>
    </location>
</feature>
<dbReference type="GO" id="GO:0005634">
    <property type="term" value="C:nucleus"/>
    <property type="evidence" value="ECO:0007669"/>
    <property type="project" value="TreeGrafter"/>
</dbReference>
<organism evidence="8 9">
    <name type="scientific">Pelobates cultripes</name>
    <name type="common">Western spadefoot toad</name>
    <dbReference type="NCBI Taxonomy" id="61616"/>
    <lineage>
        <taxon>Eukaryota</taxon>
        <taxon>Metazoa</taxon>
        <taxon>Chordata</taxon>
        <taxon>Craniata</taxon>
        <taxon>Vertebrata</taxon>
        <taxon>Euteleostomi</taxon>
        <taxon>Amphibia</taxon>
        <taxon>Batrachia</taxon>
        <taxon>Anura</taxon>
        <taxon>Pelobatoidea</taxon>
        <taxon>Pelobatidae</taxon>
        <taxon>Pelobates</taxon>
    </lineage>
</organism>
<keyword evidence="2" id="KW-0805">Transcription regulation</keyword>
<dbReference type="GO" id="GO:0000981">
    <property type="term" value="F:DNA-binding transcription factor activity, RNA polymerase II-specific"/>
    <property type="evidence" value="ECO:0007669"/>
    <property type="project" value="TreeGrafter"/>
</dbReference>
<feature type="region of interest" description="Disordered" evidence="6">
    <location>
        <begin position="1"/>
        <end position="24"/>
    </location>
</feature>
<dbReference type="SUPFAM" id="SSF47459">
    <property type="entry name" value="HLH, helix-loop-helix DNA-binding domain"/>
    <property type="match status" value="1"/>
</dbReference>
<dbReference type="PANTHER" id="PTHR20937:SF19">
    <property type="entry name" value="MESODERM POSTERIOR HOMOLOG A"/>
    <property type="match status" value="1"/>
</dbReference>
<keyword evidence="9" id="KW-1185">Reference proteome</keyword>
<feature type="non-terminal residue" evidence="8">
    <location>
        <position position="385"/>
    </location>
</feature>
<evidence type="ECO:0000313" key="8">
    <source>
        <dbReference type="EMBL" id="CAH2330058.1"/>
    </source>
</evidence>
<dbReference type="GO" id="GO:0003007">
    <property type="term" value="P:heart morphogenesis"/>
    <property type="evidence" value="ECO:0007669"/>
    <property type="project" value="TreeGrafter"/>
</dbReference>
<dbReference type="CDD" id="cd18938">
    <property type="entry name" value="bHLH_TS_Mesp"/>
    <property type="match status" value="1"/>
</dbReference>
<keyword evidence="5" id="KW-0539">Nucleus</keyword>
<evidence type="ECO:0000256" key="2">
    <source>
        <dbReference type="ARBA" id="ARBA00023015"/>
    </source>
</evidence>
<evidence type="ECO:0000256" key="6">
    <source>
        <dbReference type="SAM" id="MobiDB-lite"/>
    </source>
</evidence>
<evidence type="ECO:0000256" key="3">
    <source>
        <dbReference type="ARBA" id="ARBA00023125"/>
    </source>
</evidence>
<evidence type="ECO:0000256" key="4">
    <source>
        <dbReference type="ARBA" id="ARBA00023163"/>
    </source>
</evidence>
<name>A0AAD1TLI5_PELCU</name>
<proteinExistence type="predicted"/>
<dbReference type="GO" id="GO:0001707">
    <property type="term" value="P:mesoderm formation"/>
    <property type="evidence" value="ECO:0007669"/>
    <property type="project" value="TreeGrafter"/>
</dbReference>
<reference evidence="8" key="1">
    <citation type="submission" date="2022-03" db="EMBL/GenBank/DDBJ databases">
        <authorList>
            <person name="Alioto T."/>
            <person name="Alioto T."/>
            <person name="Gomez Garrido J."/>
        </authorList>
    </citation>
    <scope>NUCLEOTIDE SEQUENCE</scope>
</reference>
<evidence type="ECO:0000313" key="9">
    <source>
        <dbReference type="Proteomes" id="UP001295444"/>
    </source>
</evidence>
<gene>
    <name evidence="8" type="ORF">PECUL_23A021202</name>
</gene>
<dbReference type="PROSITE" id="PS50888">
    <property type="entry name" value="BHLH"/>
    <property type="match status" value="1"/>
</dbReference>
<protein>
    <submittedName>
        <fullName evidence="8">Thylacine 2</fullName>
    </submittedName>
</protein>